<dbReference type="PANTHER" id="PTHR32268:SF11">
    <property type="entry name" value="HOMOSERINE O-ACETYLTRANSFERASE"/>
    <property type="match status" value="1"/>
</dbReference>
<keyword evidence="2" id="KW-0028">Amino-acid biosynthesis</keyword>
<dbReference type="HAMAP" id="MF_00296">
    <property type="entry name" value="MetX_acyltransf"/>
    <property type="match status" value="1"/>
</dbReference>
<reference evidence="6" key="1">
    <citation type="submission" date="2022-03" db="EMBL/GenBank/DDBJ databases">
        <title>Complete genome sequence of Caldinitratiruptor microaerophilus.</title>
        <authorList>
            <person name="Mukaiyama R."/>
            <person name="Nishiyama T."/>
            <person name="Ueda K."/>
        </authorList>
    </citation>
    <scope>NUCLEOTIDE SEQUENCE</scope>
    <source>
        <strain evidence="6">JCM 16183</strain>
    </source>
</reference>
<evidence type="ECO:0000256" key="1">
    <source>
        <dbReference type="ARBA" id="ARBA00022679"/>
    </source>
</evidence>
<dbReference type="NCBIfam" id="TIGR01392">
    <property type="entry name" value="homoserO_Ac_trn"/>
    <property type="match status" value="1"/>
</dbReference>
<proteinExistence type="inferred from homology"/>
<dbReference type="RefSeq" id="WP_264844163.1">
    <property type="nucleotide sequence ID" value="NZ_AP025628.1"/>
</dbReference>
<keyword evidence="2" id="KW-0486">Methionine biosynthesis</keyword>
<evidence type="ECO:0000256" key="4">
    <source>
        <dbReference type="SAM" id="MobiDB-lite"/>
    </source>
</evidence>
<dbReference type="KEGG" id="cmic:caldi_11880"/>
<dbReference type="InterPro" id="IPR008220">
    <property type="entry name" value="HAT_MetX-like"/>
</dbReference>
<evidence type="ECO:0000256" key="3">
    <source>
        <dbReference type="PIRSR" id="PIRSR000443-1"/>
    </source>
</evidence>
<comment type="function">
    <text evidence="2">Transfers an acetyl group from acetyl-CoA to L-homoserine, forming acetyl-L-homoserine.</text>
</comment>
<dbReference type="GO" id="GO:0004414">
    <property type="term" value="F:homoserine O-acetyltransferase activity"/>
    <property type="evidence" value="ECO:0007669"/>
    <property type="project" value="UniProtKB-UniRule"/>
</dbReference>
<evidence type="ECO:0000259" key="5">
    <source>
        <dbReference type="Pfam" id="PF00561"/>
    </source>
</evidence>
<keyword evidence="7" id="KW-1185">Reference proteome</keyword>
<name>A0AA35CKI5_9FIRM</name>
<evidence type="ECO:0000256" key="2">
    <source>
        <dbReference type="HAMAP-Rule" id="MF_00296"/>
    </source>
</evidence>
<feature type="binding site" evidence="2">
    <location>
        <position position="233"/>
    </location>
    <ligand>
        <name>substrate</name>
    </ligand>
</feature>
<dbReference type="Gene3D" id="3.40.50.1820">
    <property type="entry name" value="alpha/beta hydrolase"/>
    <property type="match status" value="1"/>
</dbReference>
<dbReference type="GO" id="GO:0009092">
    <property type="term" value="P:homoserine metabolic process"/>
    <property type="evidence" value="ECO:0007669"/>
    <property type="project" value="TreeGrafter"/>
</dbReference>
<feature type="region of interest" description="Disordered" evidence="4">
    <location>
        <begin position="266"/>
        <end position="310"/>
    </location>
</feature>
<dbReference type="AlphaFoldDB" id="A0AA35CKI5"/>
<keyword evidence="2" id="KW-0012">Acyltransferase</keyword>
<feature type="active site" description="Nucleophile" evidence="2 3">
    <location>
        <position position="164"/>
    </location>
</feature>
<evidence type="ECO:0000313" key="6">
    <source>
        <dbReference type="EMBL" id="BDG60098.1"/>
    </source>
</evidence>
<dbReference type="SUPFAM" id="SSF53474">
    <property type="entry name" value="alpha/beta-Hydrolases"/>
    <property type="match status" value="1"/>
</dbReference>
<dbReference type="EC" id="2.3.1.31" evidence="2"/>
<dbReference type="EMBL" id="AP025628">
    <property type="protein sequence ID" value="BDG60098.1"/>
    <property type="molecule type" value="Genomic_DNA"/>
</dbReference>
<feature type="compositionally biased region" description="Low complexity" evidence="4">
    <location>
        <begin position="277"/>
        <end position="300"/>
    </location>
</feature>
<keyword evidence="1 2" id="KW-0808">Transferase</keyword>
<keyword evidence="2" id="KW-0963">Cytoplasm</keyword>
<feature type="active site" evidence="2 3">
    <location>
        <position position="382"/>
    </location>
</feature>
<feature type="domain" description="AB hydrolase-1" evidence="5">
    <location>
        <begin position="58"/>
        <end position="387"/>
    </location>
</feature>
<dbReference type="NCBIfam" id="NF001209">
    <property type="entry name" value="PRK00175.1"/>
    <property type="match status" value="1"/>
</dbReference>
<protein>
    <recommendedName>
        <fullName evidence="2">Homoserine O-acetyltransferase</fullName>
        <shortName evidence="2">HAT</shortName>
        <ecNumber evidence="2">2.3.1.31</ecNumber>
    </recommendedName>
    <alternativeName>
        <fullName evidence="2">Homoserine transacetylase</fullName>
        <shortName evidence="2">HTA</shortName>
    </alternativeName>
</protein>
<sequence>MARGSALARGREAGTCARRHSVTLFTEEAPLQLESGRRLGPVTVAYETLGTLSPRKDNVVLVCHALTGDAHVAGRYEDGEDRPGWWEAAVGPGKAIDTDRYFVICSNVLGGCRGTTGPSSPDPRTGRPYGLEFPVITPRDMVRVQAALLDALGIERVVAVIGGSLGAMQAIEWAVTFPDRLLGVVPVAGCSRFHPQGIAFNAVQREAILRDPEFRGGQYYPGPGPVHGLAIARMLGMITYRSDESMWAQFGRRVRPLGLVGRKSADWDEGYGGRPTPAADSGGRPDGAPAPGARTGPAPGMEFPGVPSPGESDLERGFGIAYEVESYLHYNGQALVRRFDANSYLYLSRAMDLHDISRGYPSMEAAYARVTAEALVVGIRSDFLFPTYLQKEMVEGIRAAGGTAEYFEIDSPWGHDAFLVDFDLMAGAVAAFLDRQLDRARG</sequence>
<accession>A0AA35CKI5</accession>
<dbReference type="InterPro" id="IPR029058">
    <property type="entry name" value="AB_hydrolase_fold"/>
</dbReference>
<dbReference type="GO" id="GO:0009086">
    <property type="term" value="P:methionine biosynthetic process"/>
    <property type="evidence" value="ECO:0007669"/>
    <property type="project" value="UniProtKB-UniRule"/>
</dbReference>
<comment type="subunit">
    <text evidence="2">Homodimer.</text>
</comment>
<feature type="binding site" evidence="2">
    <location>
        <position position="416"/>
    </location>
    <ligand>
        <name>substrate</name>
    </ligand>
</feature>
<feature type="active site" evidence="2 3">
    <location>
        <position position="415"/>
    </location>
</feature>
<dbReference type="PIRSF" id="PIRSF000443">
    <property type="entry name" value="Homoser_Ac_trans"/>
    <property type="match status" value="1"/>
</dbReference>
<comment type="similarity">
    <text evidence="2">Belongs to the AB hydrolase superfamily. MetX family.</text>
</comment>
<comment type="subcellular location">
    <subcellularLocation>
        <location evidence="2">Cytoplasm</location>
    </subcellularLocation>
</comment>
<dbReference type="PANTHER" id="PTHR32268">
    <property type="entry name" value="HOMOSERINE O-ACETYLTRANSFERASE"/>
    <property type="match status" value="1"/>
</dbReference>
<dbReference type="GO" id="GO:0005737">
    <property type="term" value="C:cytoplasm"/>
    <property type="evidence" value="ECO:0007669"/>
    <property type="project" value="UniProtKB-SubCell"/>
</dbReference>
<comment type="catalytic activity">
    <reaction evidence="2">
        <text>L-homoserine + acetyl-CoA = O-acetyl-L-homoserine + CoA</text>
        <dbReference type="Rhea" id="RHEA:13701"/>
        <dbReference type="ChEBI" id="CHEBI:57287"/>
        <dbReference type="ChEBI" id="CHEBI:57288"/>
        <dbReference type="ChEBI" id="CHEBI:57476"/>
        <dbReference type="ChEBI" id="CHEBI:57716"/>
        <dbReference type="EC" id="2.3.1.31"/>
    </reaction>
</comment>
<evidence type="ECO:0000313" key="7">
    <source>
        <dbReference type="Proteomes" id="UP001163687"/>
    </source>
</evidence>
<organism evidence="6 7">
    <name type="scientific">Caldinitratiruptor microaerophilus</name>
    <dbReference type="NCBI Taxonomy" id="671077"/>
    <lineage>
        <taxon>Bacteria</taxon>
        <taxon>Bacillati</taxon>
        <taxon>Bacillota</taxon>
        <taxon>Clostridia</taxon>
        <taxon>Eubacteriales</taxon>
        <taxon>Symbiobacteriaceae</taxon>
        <taxon>Caldinitratiruptor</taxon>
    </lineage>
</organism>
<dbReference type="Proteomes" id="UP001163687">
    <property type="component" value="Chromosome"/>
</dbReference>
<comment type="pathway">
    <text evidence="2">Amino-acid biosynthesis; L-methionine biosynthesis via de novo pathway; O-acetyl-L-homoserine from L-homoserine: step 1/1.</text>
</comment>
<gene>
    <name evidence="2" type="primary">metXA</name>
    <name evidence="6" type="ORF">caldi_11880</name>
</gene>
<dbReference type="Pfam" id="PF00561">
    <property type="entry name" value="Abhydrolase_1"/>
    <property type="match status" value="1"/>
</dbReference>
<dbReference type="InterPro" id="IPR000073">
    <property type="entry name" value="AB_hydrolase_1"/>
</dbReference>
<comment type="caution">
    <text evidence="2">Lacks conserved residue(s) required for the propagation of feature annotation.</text>
</comment>